<dbReference type="PROSITE" id="PS00379">
    <property type="entry name" value="CDP_ALCOHOL_P_TRANSF"/>
    <property type="match status" value="1"/>
</dbReference>
<evidence type="ECO:0000256" key="3">
    <source>
        <dbReference type="ARBA" id="ARBA00022679"/>
    </source>
</evidence>
<evidence type="ECO:0000256" key="1">
    <source>
        <dbReference type="ARBA" id="ARBA00004370"/>
    </source>
</evidence>
<feature type="transmembrane region" description="Helical" evidence="6">
    <location>
        <begin position="378"/>
        <end position="397"/>
    </location>
</feature>
<dbReference type="PANTHER" id="PTHR10414">
    <property type="entry name" value="ETHANOLAMINEPHOSPHOTRANSFERASE"/>
    <property type="match status" value="1"/>
</dbReference>
<dbReference type="PANTHER" id="PTHR10414:SF37">
    <property type="entry name" value="BB IN A BOXCAR, ISOFORM C"/>
    <property type="match status" value="1"/>
</dbReference>
<dbReference type="Proteomes" id="UP001301350">
    <property type="component" value="Unassembled WGS sequence"/>
</dbReference>
<dbReference type="AlphaFoldDB" id="A0AAV9IXT6"/>
<feature type="transmembrane region" description="Helical" evidence="6">
    <location>
        <begin position="142"/>
        <end position="160"/>
    </location>
</feature>
<evidence type="ECO:0000256" key="5">
    <source>
        <dbReference type="RuleBase" id="RU003750"/>
    </source>
</evidence>
<gene>
    <name evidence="7" type="ORF">CDCA_CDCA09G2638</name>
</gene>
<dbReference type="GO" id="GO:0008654">
    <property type="term" value="P:phospholipid biosynthetic process"/>
    <property type="evidence" value="ECO:0007669"/>
    <property type="project" value="InterPro"/>
</dbReference>
<dbReference type="InterPro" id="IPR014472">
    <property type="entry name" value="CHOPT"/>
</dbReference>
<keyword evidence="8" id="KW-1185">Reference proteome</keyword>
<feature type="transmembrane region" description="Helical" evidence="6">
    <location>
        <begin position="289"/>
        <end position="310"/>
    </location>
</feature>
<reference evidence="7 8" key="1">
    <citation type="submission" date="2022-07" db="EMBL/GenBank/DDBJ databases">
        <title>Genome-wide signatures of adaptation to extreme environments.</title>
        <authorList>
            <person name="Cho C.H."/>
            <person name="Yoon H.S."/>
        </authorList>
    </citation>
    <scope>NUCLEOTIDE SEQUENCE [LARGE SCALE GENOMIC DNA]</scope>
    <source>
        <strain evidence="7 8">DBV 063 E5</strain>
    </source>
</reference>
<keyword evidence="3 5" id="KW-0808">Transferase</keyword>
<feature type="transmembrane region" description="Helical" evidence="6">
    <location>
        <begin position="409"/>
        <end position="428"/>
    </location>
</feature>
<dbReference type="InterPro" id="IPR048254">
    <property type="entry name" value="CDP_ALCOHOL_P_TRANSF_CS"/>
</dbReference>
<feature type="transmembrane region" description="Helical" evidence="6">
    <location>
        <begin position="204"/>
        <end position="223"/>
    </location>
</feature>
<evidence type="ECO:0000256" key="2">
    <source>
        <dbReference type="ARBA" id="ARBA00010441"/>
    </source>
</evidence>
<evidence type="ECO:0000256" key="6">
    <source>
        <dbReference type="SAM" id="Phobius"/>
    </source>
</evidence>
<organism evidence="7 8">
    <name type="scientific">Cyanidium caldarium</name>
    <name type="common">Red alga</name>
    <dbReference type="NCBI Taxonomy" id="2771"/>
    <lineage>
        <taxon>Eukaryota</taxon>
        <taxon>Rhodophyta</taxon>
        <taxon>Bangiophyceae</taxon>
        <taxon>Cyanidiales</taxon>
        <taxon>Cyanidiaceae</taxon>
        <taxon>Cyanidium</taxon>
    </lineage>
</organism>
<dbReference type="InterPro" id="IPR000462">
    <property type="entry name" value="CDP-OH_P_trans"/>
</dbReference>
<evidence type="ECO:0000313" key="7">
    <source>
        <dbReference type="EMBL" id="KAK4536613.1"/>
    </source>
</evidence>
<protein>
    <recommendedName>
        <fullName evidence="9">CDP-alcohol phosphatidyltransferase family protein</fullName>
    </recommendedName>
</protein>
<comment type="similarity">
    <text evidence="2 5">Belongs to the CDP-alcohol phosphatidyltransferase class-I family.</text>
</comment>
<proteinExistence type="inferred from homology"/>
<comment type="caution">
    <text evidence="7">The sequence shown here is derived from an EMBL/GenBank/DDBJ whole genome shotgun (WGS) entry which is preliminary data.</text>
</comment>
<accession>A0AAV9IXT6</accession>
<keyword evidence="6" id="KW-1133">Transmembrane helix</keyword>
<evidence type="ECO:0008006" key="9">
    <source>
        <dbReference type="Google" id="ProtNLM"/>
    </source>
</evidence>
<dbReference type="Pfam" id="PF01066">
    <property type="entry name" value="CDP-OH_P_transf"/>
    <property type="match status" value="1"/>
</dbReference>
<feature type="transmembrane region" description="Helical" evidence="6">
    <location>
        <begin position="434"/>
        <end position="452"/>
    </location>
</feature>
<sequence length="467" mass="52204">MEAGKAMEGRRRWSARGTSFSRLQWGSGRNRRDTCTEAVWRWLRRLREFHFTFIPFIRWWRTPWTVLSEEERQAVATHQCGCVDRSWLMRRAGALFDWLEQHCVPGGLSPDALTVMGFASVLCPSLWCGLLAPTLTEPLPPAVLFSLGIGVLMHMVLDALDGRRARRQRCTSRFGEYLDHSLDSLVACLSAINVTATLRIGDRWISNVPFAVFTLVLYVSVWQSVYSGRLCFAALSPVTEGAVALALFYWVHALAASMGGRELSVHRWLTQWPASSTRSERPWWVVREVHHLGFAAVWVAGGLWACWASFPPGCRSASTMKNTEAPAARRLRHETSAATATVTTLSRLPRLWELWPVLLDLVVSTAFVAMLGDSMPLSALYMAFSALVAYSVLLLQVSHMSDGRPIRMHAMIAGYAPYALAAGCVPLWGRPLAAYAFVASSVLMWAHLFNTFGRQIARVDEELMNGV</sequence>
<comment type="subcellular location">
    <subcellularLocation>
        <location evidence="1">Membrane</location>
    </subcellularLocation>
</comment>
<evidence type="ECO:0000313" key="8">
    <source>
        <dbReference type="Proteomes" id="UP001301350"/>
    </source>
</evidence>
<name>A0AAV9IXT6_CYACA</name>
<feature type="transmembrane region" description="Helical" evidence="6">
    <location>
        <begin position="230"/>
        <end position="251"/>
    </location>
</feature>
<dbReference type="GO" id="GO:0016780">
    <property type="term" value="F:phosphotransferase activity, for other substituted phosphate groups"/>
    <property type="evidence" value="ECO:0007669"/>
    <property type="project" value="InterPro"/>
</dbReference>
<keyword evidence="6" id="KW-0812">Transmembrane</keyword>
<dbReference type="EMBL" id="JANCYW010000009">
    <property type="protein sequence ID" value="KAK4536613.1"/>
    <property type="molecule type" value="Genomic_DNA"/>
</dbReference>
<evidence type="ECO:0000256" key="4">
    <source>
        <dbReference type="ARBA" id="ARBA00023136"/>
    </source>
</evidence>
<dbReference type="Gene3D" id="1.20.120.1760">
    <property type="match status" value="1"/>
</dbReference>
<dbReference type="InterPro" id="IPR043130">
    <property type="entry name" value="CDP-OH_PTrfase_TM_dom"/>
</dbReference>
<keyword evidence="4 6" id="KW-0472">Membrane</keyword>
<dbReference type="GO" id="GO:0016020">
    <property type="term" value="C:membrane"/>
    <property type="evidence" value="ECO:0007669"/>
    <property type="project" value="UniProtKB-SubCell"/>
</dbReference>